<evidence type="ECO:0000313" key="2">
    <source>
        <dbReference type="EMBL" id="GAH12391.1"/>
    </source>
</evidence>
<reference evidence="2" key="1">
    <citation type="journal article" date="2014" name="Front. Microbiol.">
        <title>High frequency of phylogenetically diverse reductive dehalogenase-homologous genes in deep subseafloor sedimentary metagenomes.</title>
        <authorList>
            <person name="Kawai M."/>
            <person name="Futagami T."/>
            <person name="Toyoda A."/>
            <person name="Takaki Y."/>
            <person name="Nishi S."/>
            <person name="Hori S."/>
            <person name="Arai W."/>
            <person name="Tsubouchi T."/>
            <person name="Morono Y."/>
            <person name="Uchiyama I."/>
            <person name="Ito T."/>
            <person name="Fujiyama A."/>
            <person name="Inagaki F."/>
            <person name="Takami H."/>
        </authorList>
    </citation>
    <scope>NUCLEOTIDE SEQUENCE</scope>
    <source>
        <strain evidence="2">Expedition CK06-06</strain>
    </source>
</reference>
<keyword evidence="1" id="KW-0812">Transmembrane</keyword>
<gene>
    <name evidence="2" type="ORF">S01H4_59933</name>
</gene>
<dbReference type="AlphaFoldDB" id="X1CV67"/>
<protein>
    <submittedName>
        <fullName evidence="2">Uncharacterized protein</fullName>
    </submittedName>
</protein>
<feature type="transmembrane region" description="Helical" evidence="1">
    <location>
        <begin position="15"/>
        <end position="36"/>
    </location>
</feature>
<organism evidence="2">
    <name type="scientific">marine sediment metagenome</name>
    <dbReference type="NCBI Taxonomy" id="412755"/>
    <lineage>
        <taxon>unclassified sequences</taxon>
        <taxon>metagenomes</taxon>
        <taxon>ecological metagenomes</taxon>
    </lineage>
</organism>
<feature type="non-terminal residue" evidence="2">
    <location>
        <position position="40"/>
    </location>
</feature>
<keyword evidence="1" id="KW-1133">Transmembrane helix</keyword>
<evidence type="ECO:0000256" key="1">
    <source>
        <dbReference type="SAM" id="Phobius"/>
    </source>
</evidence>
<accession>X1CV67</accession>
<proteinExistence type="predicted"/>
<dbReference type="EMBL" id="BART01035237">
    <property type="protein sequence ID" value="GAH12391.1"/>
    <property type="molecule type" value="Genomic_DNA"/>
</dbReference>
<keyword evidence="1" id="KW-0472">Membrane</keyword>
<comment type="caution">
    <text evidence="2">The sequence shown here is derived from an EMBL/GenBank/DDBJ whole genome shotgun (WGS) entry which is preliminary data.</text>
</comment>
<name>X1CV67_9ZZZZ</name>
<sequence length="40" mass="4657">MKFISGLKGVFKKPLYVFIISVFTLTWILIIVNSYYSNVI</sequence>